<keyword evidence="1" id="KW-0732">Signal</keyword>
<name>A0A9X2CN02_9GAMM</name>
<dbReference type="EMBL" id="JAKIKP010000016">
    <property type="protein sequence ID" value="MCL1144184.1"/>
    <property type="molecule type" value="Genomic_DNA"/>
</dbReference>
<reference evidence="2" key="1">
    <citation type="submission" date="2022-01" db="EMBL/GenBank/DDBJ databases">
        <title>Whole genome-based taxonomy of the Shewanellaceae.</title>
        <authorList>
            <person name="Martin-Rodriguez A.J."/>
        </authorList>
    </citation>
    <scope>NUCLEOTIDE SEQUENCE</scope>
    <source>
        <strain evidence="2">DSM 16422</strain>
    </source>
</reference>
<comment type="caution">
    <text evidence="2">The sequence shown here is derived from an EMBL/GenBank/DDBJ whole genome shotgun (WGS) entry which is preliminary data.</text>
</comment>
<feature type="chain" id="PRO_5040831243" description="Plastocyanin" evidence="1">
    <location>
        <begin position="23"/>
        <end position="214"/>
    </location>
</feature>
<dbReference type="RefSeq" id="WP_248996851.1">
    <property type="nucleotide sequence ID" value="NZ_JAKIKP010000016.1"/>
</dbReference>
<evidence type="ECO:0000313" key="3">
    <source>
        <dbReference type="Proteomes" id="UP001139333"/>
    </source>
</evidence>
<feature type="signal peptide" evidence="1">
    <location>
        <begin position="1"/>
        <end position="22"/>
    </location>
</feature>
<protein>
    <recommendedName>
        <fullName evidence="4">Plastocyanin</fullName>
    </recommendedName>
</protein>
<sequence>MKLTLASCFNRLILVATISVSAQINATTIKGTITFVKKPPLVGIAYIPIADISPTQETVVIDQIDKQFTTNMAVISSGGEVTFKNSDNVEHNVFANDAKQSAKFDVGLMQPGGEKKIKVDWQQNSIVRVGCKIHPKMRTYLSTINTPFHRIIEFEKGQQQYQFSLNQIPDNADIFSFKIPKYDAVNIDLLTGSSWEVDITKNGKIRGHITIIKE</sequence>
<evidence type="ECO:0008006" key="4">
    <source>
        <dbReference type="Google" id="ProtNLM"/>
    </source>
</evidence>
<dbReference type="Proteomes" id="UP001139333">
    <property type="component" value="Unassembled WGS sequence"/>
</dbReference>
<accession>A0A9X2CN02</accession>
<dbReference type="SUPFAM" id="SSF49503">
    <property type="entry name" value="Cupredoxins"/>
    <property type="match status" value="1"/>
</dbReference>
<organism evidence="2 3">
    <name type="scientific">Shewanella gaetbuli</name>
    <dbReference type="NCBI Taxonomy" id="220752"/>
    <lineage>
        <taxon>Bacteria</taxon>
        <taxon>Pseudomonadati</taxon>
        <taxon>Pseudomonadota</taxon>
        <taxon>Gammaproteobacteria</taxon>
        <taxon>Alteromonadales</taxon>
        <taxon>Shewanellaceae</taxon>
        <taxon>Shewanella</taxon>
    </lineage>
</organism>
<evidence type="ECO:0000313" key="2">
    <source>
        <dbReference type="EMBL" id="MCL1144184.1"/>
    </source>
</evidence>
<dbReference type="InterPro" id="IPR008972">
    <property type="entry name" value="Cupredoxin"/>
</dbReference>
<evidence type="ECO:0000256" key="1">
    <source>
        <dbReference type="SAM" id="SignalP"/>
    </source>
</evidence>
<proteinExistence type="predicted"/>
<dbReference type="AlphaFoldDB" id="A0A9X2CN02"/>
<gene>
    <name evidence="2" type="ORF">L2672_16015</name>
</gene>
<dbReference type="Gene3D" id="2.60.40.420">
    <property type="entry name" value="Cupredoxins - blue copper proteins"/>
    <property type="match status" value="1"/>
</dbReference>
<keyword evidence="3" id="KW-1185">Reference proteome</keyword>